<dbReference type="OrthoDB" id="205399at2157"/>
<name>A0A343TJL0_9EURY</name>
<reference evidence="2" key="1">
    <citation type="submission" date="2017-11" db="EMBL/GenBank/DDBJ databases">
        <title>Phenotypic and genomic properties of facultatively anaerobic sulfur-reducing natronoarchaea from hypersaline soda lakes.</title>
        <authorList>
            <person name="Sorokin D.Y."/>
            <person name="Kublanov I.V."/>
            <person name="Roman P."/>
            <person name="Sinninghe Damste J.S."/>
            <person name="Golyshin P.N."/>
            <person name="Rojo D."/>
            <person name="Ciordia S."/>
            <person name="Mena M.D.C."/>
            <person name="Ferrer M."/>
            <person name="Messina E."/>
            <person name="Smedile F."/>
            <person name="La Spada G."/>
            <person name="La Cono V."/>
            <person name="Yakimov M.M."/>
        </authorList>
    </citation>
    <scope>NUCLEOTIDE SEQUENCE [LARGE SCALE GENOMIC DNA]</scope>
    <source>
        <strain evidence="2">AArc-Sl</strain>
    </source>
</reference>
<dbReference type="RefSeq" id="WP_119817618.1">
    <property type="nucleotide sequence ID" value="NZ_CP025066.1"/>
</dbReference>
<evidence type="ECO:0000313" key="2">
    <source>
        <dbReference type="Proteomes" id="UP000263012"/>
    </source>
</evidence>
<organism evidence="1 2">
    <name type="scientific">Halalkaliarchaeum desulfuricum</name>
    <dbReference type="NCBI Taxonomy" id="2055893"/>
    <lineage>
        <taxon>Archaea</taxon>
        <taxon>Methanobacteriati</taxon>
        <taxon>Methanobacteriota</taxon>
        <taxon>Stenosarchaea group</taxon>
        <taxon>Halobacteria</taxon>
        <taxon>Halobacteriales</taxon>
        <taxon>Haloferacaceae</taxon>
        <taxon>Halalkaliarchaeum</taxon>
    </lineage>
</organism>
<gene>
    <name evidence="1" type="ORF">AArcSl_1653</name>
</gene>
<keyword evidence="2" id="KW-1185">Reference proteome</keyword>
<dbReference type="AlphaFoldDB" id="A0A343TJL0"/>
<dbReference type="Proteomes" id="UP000263012">
    <property type="component" value="Chromosome"/>
</dbReference>
<proteinExistence type="predicted"/>
<evidence type="ECO:0000313" key="1">
    <source>
        <dbReference type="EMBL" id="AUX09282.1"/>
    </source>
</evidence>
<dbReference type="EMBL" id="CP025066">
    <property type="protein sequence ID" value="AUX09282.1"/>
    <property type="molecule type" value="Genomic_DNA"/>
</dbReference>
<dbReference type="GeneID" id="37878007"/>
<protein>
    <submittedName>
        <fullName evidence="1">Uncharacterized protein</fullName>
    </submittedName>
</protein>
<sequence length="304" mass="33827">MNRTHGWGLLLLLVVVLCGGLVAGVSADETVTQIDADHELATEETIQTYHAEGVVSGDAEQIQLTLTVAESADDVGIDRTAPLDWRNDYLRLEYDEEIDRTVRVFIPAEMVTPYTREGVEALNNSHTTSFEPIRDGEFLAVTVVLEGEDTVVFPLDKSASASYDIMDRANDRVERATGISLSGDEEWTYVDGDDMAGHTVIELEADPDAVEIQFDARHGQADELWVTMPEGDDPRAEVYWYYSSSDDLVYIVPKAEDPPAVRYKTEATLRDRIDGAVNDARQLAENLRDRLSLPWTDSEEVTTP</sequence>
<dbReference type="KEGG" id="hdf:AArcSl_1653"/>
<accession>A0A343TJL0</accession>